<gene>
    <name evidence="1" type="ORF">AAF712_014066</name>
</gene>
<keyword evidence="2" id="KW-1185">Reference proteome</keyword>
<sequence>MSYKQRDKITHALRAQAEAIKKAISDYNSAASKITPPREPVDWADIVKMVSLADFDLLKNTHVDIKELTWAKPAHRKVMQLYFDIK</sequence>
<name>A0ABR2ZDY5_9AGAR</name>
<proteinExistence type="predicted"/>
<comment type="caution">
    <text evidence="1">The sequence shown here is derived from an EMBL/GenBank/DDBJ whole genome shotgun (WGS) entry which is preliminary data.</text>
</comment>
<dbReference type="Proteomes" id="UP001437256">
    <property type="component" value="Unassembled WGS sequence"/>
</dbReference>
<organism evidence="1 2">
    <name type="scientific">Marasmius tenuissimus</name>
    <dbReference type="NCBI Taxonomy" id="585030"/>
    <lineage>
        <taxon>Eukaryota</taxon>
        <taxon>Fungi</taxon>
        <taxon>Dikarya</taxon>
        <taxon>Basidiomycota</taxon>
        <taxon>Agaricomycotina</taxon>
        <taxon>Agaricomycetes</taxon>
        <taxon>Agaricomycetidae</taxon>
        <taxon>Agaricales</taxon>
        <taxon>Marasmiineae</taxon>
        <taxon>Marasmiaceae</taxon>
        <taxon>Marasmius</taxon>
    </lineage>
</organism>
<evidence type="ECO:0000313" key="1">
    <source>
        <dbReference type="EMBL" id="KAL0059199.1"/>
    </source>
</evidence>
<evidence type="ECO:0000313" key="2">
    <source>
        <dbReference type="Proteomes" id="UP001437256"/>
    </source>
</evidence>
<accession>A0ABR2ZDY5</accession>
<dbReference type="EMBL" id="JBBXMP010000243">
    <property type="protein sequence ID" value="KAL0059199.1"/>
    <property type="molecule type" value="Genomic_DNA"/>
</dbReference>
<protein>
    <submittedName>
        <fullName evidence="1">Uncharacterized protein</fullName>
    </submittedName>
</protein>
<reference evidence="1 2" key="1">
    <citation type="submission" date="2024-05" db="EMBL/GenBank/DDBJ databases">
        <title>A draft genome resource for the thread blight pathogen Marasmius tenuissimus strain MS-2.</title>
        <authorList>
            <person name="Yulfo-Soto G.E."/>
            <person name="Baruah I.K."/>
            <person name="Amoako-Attah I."/>
            <person name="Bukari Y."/>
            <person name="Meinhardt L.W."/>
            <person name="Bailey B.A."/>
            <person name="Cohen S.P."/>
        </authorList>
    </citation>
    <scope>NUCLEOTIDE SEQUENCE [LARGE SCALE GENOMIC DNA]</scope>
    <source>
        <strain evidence="1 2">MS-2</strain>
    </source>
</reference>